<keyword evidence="4" id="KW-1185">Reference proteome</keyword>
<dbReference type="WBParaSite" id="TCNE_0000314801-mRNA-1">
    <property type="protein sequence ID" value="TCNE_0000314801-mRNA-1"/>
    <property type="gene ID" value="TCNE_0000314801"/>
</dbReference>
<sequence length="104" mass="11266">MSRSDGKSGLIAGIVTALLVLIAAVFVGLFVMFQLKRKQLKQQQQQQLPSTNIDTVTGGALSSQALPPSESPESEWAPDKIKASQFNYKGPLQIPFKQPLILVS</sequence>
<reference evidence="5" key="1">
    <citation type="submission" date="2016-06" db="UniProtKB">
        <authorList>
            <consortium name="WormBaseParasite"/>
        </authorList>
    </citation>
    <scope>IDENTIFICATION</scope>
</reference>
<evidence type="ECO:0000313" key="5">
    <source>
        <dbReference type="WBParaSite" id="TCNE_0000314801-mRNA-1"/>
    </source>
</evidence>
<dbReference type="Proteomes" id="UP000050794">
    <property type="component" value="Unassembled WGS sequence"/>
</dbReference>
<feature type="region of interest" description="Disordered" evidence="1">
    <location>
        <begin position="44"/>
        <end position="77"/>
    </location>
</feature>
<accession>A0A183U3S8</accession>
<evidence type="ECO:0000313" key="4">
    <source>
        <dbReference type="Proteomes" id="UP000050794"/>
    </source>
</evidence>
<gene>
    <name evidence="3" type="ORF">TCNE_LOCUS3148</name>
</gene>
<organism evidence="4 5">
    <name type="scientific">Toxocara canis</name>
    <name type="common">Canine roundworm</name>
    <dbReference type="NCBI Taxonomy" id="6265"/>
    <lineage>
        <taxon>Eukaryota</taxon>
        <taxon>Metazoa</taxon>
        <taxon>Ecdysozoa</taxon>
        <taxon>Nematoda</taxon>
        <taxon>Chromadorea</taxon>
        <taxon>Rhabditida</taxon>
        <taxon>Spirurina</taxon>
        <taxon>Ascaridomorpha</taxon>
        <taxon>Ascaridoidea</taxon>
        <taxon>Toxocaridae</taxon>
        <taxon>Toxocara</taxon>
    </lineage>
</organism>
<evidence type="ECO:0000313" key="3">
    <source>
        <dbReference type="EMBL" id="VDM28865.1"/>
    </source>
</evidence>
<evidence type="ECO:0000256" key="2">
    <source>
        <dbReference type="SAM" id="Phobius"/>
    </source>
</evidence>
<protein>
    <submittedName>
        <fullName evidence="5">SH3 domain-containing protein</fullName>
    </submittedName>
</protein>
<reference evidence="3 4" key="2">
    <citation type="submission" date="2018-11" db="EMBL/GenBank/DDBJ databases">
        <authorList>
            <consortium name="Pathogen Informatics"/>
        </authorList>
    </citation>
    <scope>NUCLEOTIDE SEQUENCE [LARGE SCALE GENOMIC DNA]</scope>
</reference>
<dbReference type="AlphaFoldDB" id="A0A183U3S8"/>
<dbReference type="EMBL" id="UYWY01003776">
    <property type="protein sequence ID" value="VDM28865.1"/>
    <property type="molecule type" value="Genomic_DNA"/>
</dbReference>
<name>A0A183U3S8_TOXCA</name>
<proteinExistence type="predicted"/>
<keyword evidence="2" id="KW-0472">Membrane</keyword>
<keyword evidence="2" id="KW-1133">Transmembrane helix</keyword>
<evidence type="ECO:0000256" key="1">
    <source>
        <dbReference type="SAM" id="MobiDB-lite"/>
    </source>
</evidence>
<keyword evidence="2" id="KW-0812">Transmembrane</keyword>
<feature type="compositionally biased region" description="Polar residues" evidence="1">
    <location>
        <begin position="49"/>
        <end position="66"/>
    </location>
</feature>
<feature type="transmembrane region" description="Helical" evidence="2">
    <location>
        <begin position="12"/>
        <end position="33"/>
    </location>
</feature>